<keyword evidence="2" id="KW-1185">Reference proteome</keyword>
<name>A0ABY9U1E6_STRVL</name>
<sequence>MRGTARRRAAVCRFLPPGAKDAAVPPLVLGAAYIGIEFCCAFGCAALGSRLQSMGITRRSRRWLDALTGMAMLGLAGRLATENH</sequence>
<accession>A0ABY9U1E6</accession>
<reference evidence="1 2" key="1">
    <citation type="submission" date="2023-09" db="EMBL/GenBank/DDBJ databases">
        <title>The genome sequence of Streptomyces anthocyanicus.</title>
        <authorList>
            <person name="Mo P."/>
        </authorList>
    </citation>
    <scope>NUCLEOTIDE SEQUENCE [LARGE SCALE GENOMIC DNA]</scope>
    <source>
        <strain evidence="1 2">JCM 4387</strain>
    </source>
</reference>
<proteinExistence type="predicted"/>
<dbReference type="Proteomes" id="UP001249394">
    <property type="component" value="Chromosome"/>
</dbReference>
<evidence type="ECO:0000313" key="1">
    <source>
        <dbReference type="EMBL" id="WND16091.1"/>
    </source>
</evidence>
<organism evidence="1 2">
    <name type="scientific">Streptomyces violaceus</name>
    <name type="common">Streptomyces venezuelae</name>
    <dbReference type="NCBI Taxonomy" id="1936"/>
    <lineage>
        <taxon>Bacteria</taxon>
        <taxon>Bacillati</taxon>
        <taxon>Actinomycetota</taxon>
        <taxon>Actinomycetes</taxon>
        <taxon>Kitasatosporales</taxon>
        <taxon>Streptomycetaceae</taxon>
        <taxon>Streptomyces</taxon>
    </lineage>
</organism>
<protein>
    <submittedName>
        <fullName evidence="1">Uncharacterized protein</fullName>
    </submittedName>
</protein>
<evidence type="ECO:0000313" key="2">
    <source>
        <dbReference type="Proteomes" id="UP001249394"/>
    </source>
</evidence>
<gene>
    <name evidence="1" type="ORF">RI060_01415</name>
</gene>
<dbReference type="EMBL" id="CP134213">
    <property type="protein sequence ID" value="WND16091.1"/>
    <property type="molecule type" value="Genomic_DNA"/>
</dbReference>